<dbReference type="GO" id="GO:0071555">
    <property type="term" value="P:cell wall organization"/>
    <property type="evidence" value="ECO:0007669"/>
    <property type="project" value="UniProtKB-UniRule"/>
</dbReference>
<dbReference type="PANTHER" id="PTHR47019">
    <property type="entry name" value="LIPID II FLIPPASE MURJ"/>
    <property type="match status" value="1"/>
</dbReference>
<feature type="transmembrane region" description="Helical" evidence="10">
    <location>
        <begin position="205"/>
        <end position="225"/>
    </location>
</feature>
<accession>A0A2A5WY44</accession>
<evidence type="ECO:0000256" key="2">
    <source>
        <dbReference type="ARBA" id="ARBA00022475"/>
    </source>
</evidence>
<dbReference type="AlphaFoldDB" id="A0A2A5WY44"/>
<keyword evidence="7 10" id="KW-0472">Membrane</keyword>
<dbReference type="PRINTS" id="PR01806">
    <property type="entry name" value="VIRFACTRMVIN"/>
</dbReference>
<evidence type="ECO:0000313" key="13">
    <source>
        <dbReference type="Proteomes" id="UP000219327"/>
    </source>
</evidence>
<feature type="transmembrane region" description="Helical" evidence="10">
    <location>
        <begin position="491"/>
        <end position="516"/>
    </location>
</feature>
<evidence type="ECO:0000256" key="8">
    <source>
        <dbReference type="ARBA" id="ARBA00060041"/>
    </source>
</evidence>
<evidence type="ECO:0000256" key="4">
    <source>
        <dbReference type="ARBA" id="ARBA00022960"/>
    </source>
</evidence>
<evidence type="ECO:0000256" key="11">
    <source>
        <dbReference type="PIRNR" id="PIRNR002869"/>
    </source>
</evidence>
<feature type="transmembrane region" description="Helical" evidence="10">
    <location>
        <begin position="426"/>
        <end position="446"/>
    </location>
</feature>
<feature type="transmembrane region" description="Helical" evidence="10">
    <location>
        <begin position="110"/>
        <end position="134"/>
    </location>
</feature>
<evidence type="ECO:0000256" key="1">
    <source>
        <dbReference type="ARBA" id="ARBA00004651"/>
    </source>
</evidence>
<evidence type="ECO:0000256" key="7">
    <source>
        <dbReference type="ARBA" id="ARBA00023136"/>
    </source>
</evidence>
<dbReference type="GO" id="GO:0005886">
    <property type="term" value="C:plasma membrane"/>
    <property type="evidence" value="ECO:0007669"/>
    <property type="project" value="UniProtKB-SubCell"/>
</dbReference>
<feature type="transmembrane region" description="Helical" evidence="10">
    <location>
        <begin position="458"/>
        <end position="479"/>
    </location>
</feature>
<dbReference type="InterPro" id="IPR004268">
    <property type="entry name" value="MurJ"/>
</dbReference>
<feature type="transmembrane region" description="Helical" evidence="10">
    <location>
        <begin position="246"/>
        <end position="271"/>
    </location>
</feature>
<dbReference type="HAMAP" id="MF_02078">
    <property type="entry name" value="MurJ_MviN"/>
    <property type="match status" value="1"/>
</dbReference>
<evidence type="ECO:0000313" key="12">
    <source>
        <dbReference type="EMBL" id="PDH41449.1"/>
    </source>
</evidence>
<protein>
    <recommendedName>
        <fullName evidence="10">Probable lipid II flippase MurJ</fullName>
    </recommendedName>
</protein>
<evidence type="ECO:0000256" key="3">
    <source>
        <dbReference type="ARBA" id="ARBA00022692"/>
    </source>
</evidence>
<dbReference type="NCBIfam" id="TIGR01695">
    <property type="entry name" value="murJ_mviN"/>
    <property type="match status" value="1"/>
</dbReference>
<feature type="transmembrane region" description="Helical" evidence="10">
    <location>
        <begin position="178"/>
        <end position="199"/>
    </location>
</feature>
<reference evidence="12 13" key="1">
    <citation type="submission" date="2017-08" db="EMBL/GenBank/DDBJ databases">
        <title>Fine stratification of microbial communities through a metagenomic profile of the photic zone.</title>
        <authorList>
            <person name="Haro-Moreno J.M."/>
            <person name="Lopez-Perez M."/>
            <person name="De La Torre J."/>
            <person name="Picazo A."/>
            <person name="Camacho A."/>
            <person name="Rodriguez-Valera F."/>
        </authorList>
    </citation>
    <scope>NUCLEOTIDE SEQUENCE [LARGE SCALE GENOMIC DNA]</scope>
    <source>
        <strain evidence="12">MED-G24</strain>
    </source>
</reference>
<dbReference type="GO" id="GO:0034204">
    <property type="term" value="P:lipid translocation"/>
    <property type="evidence" value="ECO:0007669"/>
    <property type="project" value="TreeGrafter"/>
</dbReference>
<comment type="subcellular location">
    <subcellularLocation>
        <location evidence="10">Cell inner membrane</location>
        <topology evidence="10">Multi-pass membrane protein</topology>
    </subcellularLocation>
    <subcellularLocation>
        <location evidence="1">Cell membrane</location>
        <topology evidence="1">Multi-pass membrane protein</topology>
    </subcellularLocation>
</comment>
<comment type="function">
    <text evidence="8 10 11">Involved in peptidoglycan biosynthesis. Transports lipid-linked peptidoglycan precursors from the inner to the outer leaflet of the cytoplasmic membrane.</text>
</comment>
<comment type="similarity">
    <text evidence="9 10 11">Belongs to the MurJ/MviN family.</text>
</comment>
<evidence type="ECO:0000256" key="10">
    <source>
        <dbReference type="HAMAP-Rule" id="MF_02078"/>
    </source>
</evidence>
<proteinExistence type="inferred from homology"/>
<keyword evidence="4 10" id="KW-0133">Cell shape</keyword>
<dbReference type="EMBL" id="NTKD01000004">
    <property type="protein sequence ID" value="PDH41449.1"/>
    <property type="molecule type" value="Genomic_DNA"/>
</dbReference>
<comment type="pathway">
    <text evidence="10">Cell wall biogenesis; peptidoglycan biosynthesis.</text>
</comment>
<dbReference type="GO" id="GO:0009252">
    <property type="term" value="P:peptidoglycan biosynthetic process"/>
    <property type="evidence" value="ECO:0007669"/>
    <property type="project" value="UniProtKB-UniRule"/>
</dbReference>
<sequence>MPETEPTGRPPDQSGSGLLRSSLVVSSLTFLSRIMGLARDVVIAHFFGAGAGADVFFLANRIPNFFRRLFAEGAFSQAFVPVLTEYRERGNCDDVRDLVSKTEGALGSTLVVVTLVGVIGAEIVISIFAAGYLYHGETGKFDLAVDMLRLTFPYLLLISMTAFAGSVLNTYGRFAIPAVTPVLLNLSLILCAIYLRPFLAEPVMALAWAVLIGGVVQLTLQLPALSNLGLLVRPRPTFRDPGVRKVMALMLPAMFGVSVGQINLLVDTVLATFLPTGSLSWLYYSDRLLELPLALFGIAIATVILPSLSRQHASDDPDQFASTLDWGVRMVLLLGVPATLALIIMSDMLIFALFHQGEMTAMDAGMSGMSLAAYGLGLVGHMLVKVLAPGYFARQDTRTPVRIGIVALVTNMVLNLVLIWHLQHVGLALATSLSAFVNAGLLWQGLRRSGVMRLQAGWRRFLFQLVSANVVLMISLLVAVEAAGDWSEMLYWPRLLLTLAICVGGAGLYAASLWIFRFNVRQVLK</sequence>
<feature type="transmembrane region" description="Helical" evidence="10">
    <location>
        <begin position="291"/>
        <end position="309"/>
    </location>
</feature>
<keyword evidence="3 10" id="KW-0812">Transmembrane</keyword>
<keyword evidence="10 11" id="KW-0961">Cell wall biogenesis/degradation</keyword>
<gene>
    <name evidence="12" type="primary">mviN</name>
    <name evidence="10" type="synonym">murJ</name>
    <name evidence="12" type="ORF">CNE99_01520</name>
</gene>
<dbReference type="InterPro" id="IPR051050">
    <property type="entry name" value="Lipid_II_flippase_MurJ/MviN"/>
</dbReference>
<evidence type="ECO:0000256" key="6">
    <source>
        <dbReference type="ARBA" id="ARBA00022989"/>
    </source>
</evidence>
<evidence type="ECO:0000256" key="5">
    <source>
        <dbReference type="ARBA" id="ARBA00022984"/>
    </source>
</evidence>
<dbReference type="PANTHER" id="PTHR47019:SF1">
    <property type="entry name" value="LIPID II FLIPPASE MURJ"/>
    <property type="match status" value="1"/>
</dbReference>
<dbReference type="UniPathway" id="UPA00219"/>
<keyword evidence="6 10" id="KW-1133">Transmembrane helix</keyword>
<organism evidence="12 13">
    <name type="scientific">OM182 bacterium MED-G24</name>
    <dbReference type="NCBI Taxonomy" id="1986255"/>
    <lineage>
        <taxon>Bacteria</taxon>
        <taxon>Pseudomonadati</taxon>
        <taxon>Pseudomonadota</taxon>
        <taxon>Gammaproteobacteria</taxon>
        <taxon>OMG group</taxon>
        <taxon>OM182 clade</taxon>
    </lineage>
</organism>
<dbReference type="Pfam" id="PF03023">
    <property type="entry name" value="MurJ"/>
    <property type="match status" value="1"/>
</dbReference>
<feature type="transmembrane region" description="Helical" evidence="10">
    <location>
        <begin position="41"/>
        <end position="59"/>
    </location>
</feature>
<keyword evidence="2 10" id="KW-1003">Cell membrane</keyword>
<feature type="transmembrane region" description="Helical" evidence="10">
    <location>
        <begin position="366"/>
        <end position="388"/>
    </location>
</feature>
<feature type="transmembrane region" description="Helical" evidence="10">
    <location>
        <begin position="400"/>
        <end position="420"/>
    </location>
</feature>
<dbReference type="CDD" id="cd13123">
    <property type="entry name" value="MATE_MurJ_like"/>
    <property type="match status" value="1"/>
</dbReference>
<dbReference type="Proteomes" id="UP000219327">
    <property type="component" value="Unassembled WGS sequence"/>
</dbReference>
<dbReference type="PIRSF" id="PIRSF002869">
    <property type="entry name" value="MviN"/>
    <property type="match status" value="1"/>
</dbReference>
<keyword evidence="10" id="KW-0997">Cell inner membrane</keyword>
<feature type="transmembrane region" description="Helical" evidence="10">
    <location>
        <begin position="154"/>
        <end position="171"/>
    </location>
</feature>
<dbReference type="GO" id="GO:0015648">
    <property type="term" value="F:lipid-linked peptidoglycan transporter activity"/>
    <property type="evidence" value="ECO:0007669"/>
    <property type="project" value="UniProtKB-UniRule"/>
</dbReference>
<name>A0A2A5WY44_9GAMM</name>
<feature type="transmembrane region" description="Helical" evidence="10">
    <location>
        <begin position="330"/>
        <end position="354"/>
    </location>
</feature>
<comment type="caution">
    <text evidence="12">The sequence shown here is derived from an EMBL/GenBank/DDBJ whole genome shotgun (WGS) entry which is preliminary data.</text>
</comment>
<evidence type="ECO:0000256" key="9">
    <source>
        <dbReference type="ARBA" id="ARBA00061532"/>
    </source>
</evidence>
<dbReference type="GO" id="GO:0008360">
    <property type="term" value="P:regulation of cell shape"/>
    <property type="evidence" value="ECO:0007669"/>
    <property type="project" value="UniProtKB-UniRule"/>
</dbReference>
<keyword evidence="10 11" id="KW-0813">Transport</keyword>
<keyword evidence="5 10" id="KW-0573">Peptidoglycan synthesis</keyword>